<feature type="transmembrane region" description="Helical" evidence="1">
    <location>
        <begin position="55"/>
        <end position="75"/>
    </location>
</feature>
<accession>A0A6N3AGH2</accession>
<name>A0A6N3AGH2_9CLOT</name>
<keyword evidence="1" id="KW-1133">Transmembrane helix</keyword>
<keyword evidence="1" id="KW-0812">Transmembrane</keyword>
<proteinExistence type="predicted"/>
<organism evidence="2">
    <name type="scientific">Clostridium paraputrificum</name>
    <dbReference type="NCBI Taxonomy" id="29363"/>
    <lineage>
        <taxon>Bacteria</taxon>
        <taxon>Bacillati</taxon>
        <taxon>Bacillota</taxon>
        <taxon>Clostridia</taxon>
        <taxon>Eubacteriales</taxon>
        <taxon>Clostridiaceae</taxon>
        <taxon>Clostridium</taxon>
    </lineage>
</organism>
<evidence type="ECO:0000256" key="1">
    <source>
        <dbReference type="SAM" id="Phobius"/>
    </source>
</evidence>
<evidence type="ECO:0008006" key="3">
    <source>
        <dbReference type="Google" id="ProtNLM"/>
    </source>
</evidence>
<reference evidence="2" key="1">
    <citation type="submission" date="2019-11" db="EMBL/GenBank/DDBJ databases">
        <authorList>
            <person name="Feng L."/>
        </authorList>
    </citation>
    <scope>NUCLEOTIDE SEQUENCE</scope>
    <source>
        <strain evidence="2">CParaputrificumLFYP93</strain>
    </source>
</reference>
<protein>
    <recommendedName>
        <fullName evidence="3">YcxB-like protein domain-containing protein</fullName>
    </recommendedName>
</protein>
<dbReference type="AlphaFoldDB" id="A0A6N3AGH2"/>
<sequence>MEFEFNNTLRELLELRLNTIKKRKLRTSNILYFTIAAIFIVGVLWEVIVNRNDSTIIPILGIFLVILYFVFKMVIKVRNISLIQYIIEQDSHLVSNKLVKFDEDKITIRQDGKEEIIFIEDITKIIENRLSLCIYVRSNGDKNKDYVGLIIPLNILNSEEKIKICNKIKSVK</sequence>
<gene>
    <name evidence="2" type="ORF">CPLFYP93_00867</name>
</gene>
<dbReference type="RefSeq" id="WP_156559587.1">
    <property type="nucleotide sequence ID" value="NZ_CACRTV010000031.1"/>
</dbReference>
<keyword evidence="1" id="KW-0472">Membrane</keyword>
<dbReference type="EMBL" id="CACRTV010000031">
    <property type="protein sequence ID" value="VYT89438.1"/>
    <property type="molecule type" value="Genomic_DNA"/>
</dbReference>
<feature type="transmembrane region" description="Helical" evidence="1">
    <location>
        <begin position="30"/>
        <end position="49"/>
    </location>
</feature>
<evidence type="ECO:0000313" key="2">
    <source>
        <dbReference type="EMBL" id="VYT89438.1"/>
    </source>
</evidence>